<organism evidence="2 3">
    <name type="scientific">Nesidiocoris tenuis</name>
    <dbReference type="NCBI Taxonomy" id="355587"/>
    <lineage>
        <taxon>Eukaryota</taxon>
        <taxon>Metazoa</taxon>
        <taxon>Ecdysozoa</taxon>
        <taxon>Arthropoda</taxon>
        <taxon>Hexapoda</taxon>
        <taxon>Insecta</taxon>
        <taxon>Pterygota</taxon>
        <taxon>Neoptera</taxon>
        <taxon>Paraneoptera</taxon>
        <taxon>Hemiptera</taxon>
        <taxon>Heteroptera</taxon>
        <taxon>Panheteroptera</taxon>
        <taxon>Cimicomorpha</taxon>
        <taxon>Miridae</taxon>
        <taxon>Dicyphina</taxon>
        <taxon>Nesidiocoris</taxon>
    </lineage>
</organism>
<evidence type="ECO:0000256" key="1">
    <source>
        <dbReference type="SAM" id="MobiDB-lite"/>
    </source>
</evidence>
<accession>A0A6H5GHB2</accession>
<protein>
    <submittedName>
        <fullName evidence="2">Uncharacterized protein</fullName>
    </submittedName>
</protein>
<evidence type="ECO:0000313" key="3">
    <source>
        <dbReference type="Proteomes" id="UP000479000"/>
    </source>
</evidence>
<dbReference type="Proteomes" id="UP000479000">
    <property type="component" value="Unassembled WGS sequence"/>
</dbReference>
<feature type="compositionally biased region" description="Basic residues" evidence="1">
    <location>
        <begin position="149"/>
        <end position="158"/>
    </location>
</feature>
<dbReference type="EMBL" id="CADCXU010010461">
    <property type="protein sequence ID" value="CAB0001269.1"/>
    <property type="molecule type" value="Genomic_DNA"/>
</dbReference>
<evidence type="ECO:0000313" key="2">
    <source>
        <dbReference type="EMBL" id="CAB0001269.1"/>
    </source>
</evidence>
<feature type="region of interest" description="Disordered" evidence="1">
    <location>
        <begin position="130"/>
        <end position="170"/>
    </location>
</feature>
<dbReference type="AlphaFoldDB" id="A0A6H5GHB2"/>
<keyword evidence="3" id="KW-1185">Reference proteome</keyword>
<sequence length="369" mass="42740">MIYIRDAGALRSACKSKIRICPAAGAWRTILEQSPAHVCRVIGTKAVRMDIRPICGRPSAQIVFKRQFNLRLPMPIRFTIFDALVNSNALTQPACDKERIYLNSKKVRPPSRSLFSFILIGGHLYRNSTGRPRLQMARKRQRSDERVGKARTTRHTSQRQRSELRSHRNVQLHQAGAWRREFQVSSDFLTNHSIFTDSGCQKTMNFDGTHSCRALESMNTHKVLEFHKVSMNYWNFTTHRLLTLRKCKQGCFCWRRFFQSVQDRRSPRPAEQGSAGERAEEQRLGLHAPSEDARGGSFAQSGTRLRQRADQRRSVEPEVDRRPQLLLRRQARSQSWYRTVHGLQRPVKFQRHHVGLWQAAPGFLAWTPS</sequence>
<name>A0A6H5GHB2_9HEMI</name>
<gene>
    <name evidence="2" type="ORF">NTEN_LOCUS7056</name>
</gene>
<feature type="region of interest" description="Disordered" evidence="1">
    <location>
        <begin position="264"/>
        <end position="321"/>
    </location>
</feature>
<feature type="compositionally biased region" description="Basic and acidic residues" evidence="1">
    <location>
        <begin position="277"/>
        <end position="294"/>
    </location>
</feature>
<feature type="compositionally biased region" description="Basic and acidic residues" evidence="1">
    <location>
        <begin position="307"/>
        <end position="321"/>
    </location>
</feature>
<proteinExistence type="predicted"/>
<reference evidence="2 3" key="1">
    <citation type="submission" date="2020-02" db="EMBL/GenBank/DDBJ databases">
        <authorList>
            <person name="Ferguson B K."/>
        </authorList>
    </citation>
    <scope>NUCLEOTIDE SEQUENCE [LARGE SCALE GENOMIC DNA]</scope>
</reference>